<organism evidence="1">
    <name type="scientific">marine sediment metagenome</name>
    <dbReference type="NCBI Taxonomy" id="412755"/>
    <lineage>
        <taxon>unclassified sequences</taxon>
        <taxon>metagenomes</taxon>
        <taxon>ecological metagenomes</taxon>
    </lineage>
</organism>
<gene>
    <name evidence="1" type="ORF">S12H4_42382</name>
</gene>
<dbReference type="InterPro" id="IPR017850">
    <property type="entry name" value="Alkaline_phosphatase_core_sf"/>
</dbReference>
<dbReference type="EMBL" id="BARW01025925">
    <property type="protein sequence ID" value="GAJ13908.1"/>
    <property type="molecule type" value="Genomic_DNA"/>
</dbReference>
<evidence type="ECO:0008006" key="2">
    <source>
        <dbReference type="Google" id="ProtNLM"/>
    </source>
</evidence>
<dbReference type="AlphaFoldDB" id="X1U8M8"/>
<feature type="non-terminal residue" evidence="1">
    <location>
        <position position="130"/>
    </location>
</feature>
<reference evidence="1" key="1">
    <citation type="journal article" date="2014" name="Front. Microbiol.">
        <title>High frequency of phylogenetically diverse reductive dehalogenase-homologous genes in deep subseafloor sedimentary metagenomes.</title>
        <authorList>
            <person name="Kawai M."/>
            <person name="Futagami T."/>
            <person name="Toyoda A."/>
            <person name="Takaki Y."/>
            <person name="Nishi S."/>
            <person name="Hori S."/>
            <person name="Arai W."/>
            <person name="Tsubouchi T."/>
            <person name="Morono Y."/>
            <person name="Uchiyama I."/>
            <person name="Ito T."/>
            <person name="Fujiyama A."/>
            <person name="Inagaki F."/>
            <person name="Takami H."/>
        </authorList>
    </citation>
    <scope>NUCLEOTIDE SEQUENCE</scope>
    <source>
        <strain evidence="1">Expedition CK06-06</strain>
    </source>
</reference>
<protein>
    <recommendedName>
        <fullName evidence="2">Sulfatase N-terminal domain-containing protein</fullName>
    </recommendedName>
</protein>
<comment type="caution">
    <text evidence="1">The sequence shown here is derived from an EMBL/GenBank/DDBJ whole genome shotgun (WGS) entry which is preliminary data.</text>
</comment>
<evidence type="ECO:0000313" key="1">
    <source>
        <dbReference type="EMBL" id="GAJ13908.1"/>
    </source>
</evidence>
<name>X1U8M8_9ZZZZ</name>
<sequence>MGVLTADFGLNKGFDRYIENFKPYLWIKNAGEVNRDAFDLIKKIGLSKEEKRGKFFFWIHYSDPHEPYFPHIEIEEKDGDFNLSLNDKRVFTCRSTEQAAVKVDIHLEPGKNSLTLETGVPTVFKNYKEC</sequence>
<proteinExistence type="predicted"/>
<dbReference type="Gene3D" id="3.40.720.10">
    <property type="entry name" value="Alkaline Phosphatase, subunit A"/>
    <property type="match status" value="1"/>
</dbReference>
<accession>X1U8M8</accession>